<proteinExistence type="inferred from homology"/>
<name>A0A1G1Y2E6_9BACT</name>
<evidence type="ECO:0000313" key="6">
    <source>
        <dbReference type="Proteomes" id="UP000178240"/>
    </source>
</evidence>
<protein>
    <recommendedName>
        <fullName evidence="4">Glycoside hydrolase family 5 domain-containing protein</fullName>
    </recommendedName>
</protein>
<evidence type="ECO:0000256" key="3">
    <source>
        <dbReference type="RuleBase" id="RU361153"/>
    </source>
</evidence>
<dbReference type="GO" id="GO:0000272">
    <property type="term" value="P:polysaccharide catabolic process"/>
    <property type="evidence" value="ECO:0007669"/>
    <property type="project" value="InterPro"/>
</dbReference>
<dbReference type="AlphaFoldDB" id="A0A1G1Y2E6"/>
<sequence length="336" mass="39621">MKKHRGFKLFILSLGLIALGLFFLFATDFSLGRSPDWGVTFSRSYALDLQLNWQETYLAILDDLKVSHLRLSAYWDEVEPQKDQYQFADLDWQIDQAASRQVEIILAVGRRLPRWPECHDPGWVKHYPPADANQEILDLLTVLVKRYQTNPQITAWQIENEPLFSWFGFCPPPDIEFLKKEIDLVRSLDPSRPVVVTDSGELSNWQAAAGLTDVLGTTLYRVVWNKRIGFFSYWFVPPAFYHYKASLTKYFQPNLKRVIVTELQMEPWTMDKHMLELTLEEQKKSFDLKRFKNNIRYAQKTGLPQVYLWGAEYWYWLKLAGQPEIWQTAQKLWLKD</sequence>
<comment type="similarity">
    <text evidence="3">Belongs to the glycosyl hydrolase 5 (cellulase A) family.</text>
</comment>
<dbReference type="Proteomes" id="UP000178240">
    <property type="component" value="Unassembled WGS sequence"/>
</dbReference>
<gene>
    <name evidence="5" type="ORF">A2744_03700</name>
</gene>
<evidence type="ECO:0000256" key="1">
    <source>
        <dbReference type="ARBA" id="ARBA00022801"/>
    </source>
</evidence>
<keyword evidence="2 3" id="KW-0326">Glycosidase</keyword>
<dbReference type="Gene3D" id="3.20.20.80">
    <property type="entry name" value="Glycosidases"/>
    <property type="match status" value="1"/>
</dbReference>
<dbReference type="STRING" id="1797535.A2744_03700"/>
<keyword evidence="1 3" id="KW-0378">Hydrolase</keyword>
<feature type="domain" description="Glycoside hydrolase family 5" evidence="4">
    <location>
        <begin position="55"/>
        <end position="304"/>
    </location>
</feature>
<dbReference type="EMBL" id="MHIE01000003">
    <property type="protein sequence ID" value="OGY46523.1"/>
    <property type="molecule type" value="Genomic_DNA"/>
</dbReference>
<dbReference type="InterPro" id="IPR017853">
    <property type="entry name" value="GH"/>
</dbReference>
<reference evidence="5 6" key="1">
    <citation type="journal article" date="2016" name="Nat. Commun.">
        <title>Thousands of microbial genomes shed light on interconnected biogeochemical processes in an aquifer system.</title>
        <authorList>
            <person name="Anantharaman K."/>
            <person name="Brown C.T."/>
            <person name="Hug L.A."/>
            <person name="Sharon I."/>
            <person name="Castelle C.J."/>
            <person name="Probst A.J."/>
            <person name="Thomas B.C."/>
            <person name="Singh A."/>
            <person name="Wilkins M.J."/>
            <person name="Karaoz U."/>
            <person name="Brodie E.L."/>
            <person name="Williams K.H."/>
            <person name="Hubbard S.S."/>
            <person name="Banfield J.F."/>
        </authorList>
    </citation>
    <scope>NUCLEOTIDE SEQUENCE [LARGE SCALE GENOMIC DNA]</scope>
</reference>
<comment type="caution">
    <text evidence="5">The sequence shown here is derived from an EMBL/GenBank/DDBJ whole genome shotgun (WGS) entry which is preliminary data.</text>
</comment>
<evidence type="ECO:0000256" key="2">
    <source>
        <dbReference type="ARBA" id="ARBA00023295"/>
    </source>
</evidence>
<accession>A0A1G1Y2E6</accession>
<organism evidence="5 6">
    <name type="scientific">Candidatus Buchananbacteria bacterium RIFCSPHIGHO2_01_FULL_44_11</name>
    <dbReference type="NCBI Taxonomy" id="1797535"/>
    <lineage>
        <taxon>Bacteria</taxon>
        <taxon>Candidatus Buchananiibacteriota</taxon>
    </lineage>
</organism>
<evidence type="ECO:0000259" key="4">
    <source>
        <dbReference type="Pfam" id="PF00150"/>
    </source>
</evidence>
<dbReference type="Pfam" id="PF00150">
    <property type="entry name" value="Cellulase"/>
    <property type="match status" value="1"/>
</dbReference>
<dbReference type="InterPro" id="IPR001547">
    <property type="entry name" value="Glyco_hydro_5"/>
</dbReference>
<evidence type="ECO:0000313" key="5">
    <source>
        <dbReference type="EMBL" id="OGY46523.1"/>
    </source>
</evidence>
<dbReference type="SUPFAM" id="SSF51445">
    <property type="entry name" value="(Trans)glycosidases"/>
    <property type="match status" value="1"/>
</dbReference>
<dbReference type="GO" id="GO:0004553">
    <property type="term" value="F:hydrolase activity, hydrolyzing O-glycosyl compounds"/>
    <property type="evidence" value="ECO:0007669"/>
    <property type="project" value="InterPro"/>
</dbReference>